<reference evidence="14 15" key="1">
    <citation type="submission" date="2019-09" db="EMBL/GenBank/DDBJ databases">
        <title>Draft genome sequences of 48 bacterial type strains from the CCUG.</title>
        <authorList>
            <person name="Tunovic T."/>
            <person name="Pineiro-Iglesias B."/>
            <person name="Unosson C."/>
            <person name="Inganas E."/>
            <person name="Ohlen M."/>
            <person name="Cardew S."/>
            <person name="Jensie-Markopoulos S."/>
            <person name="Salva-Serra F."/>
            <person name="Jaen-Luchoro D."/>
            <person name="Karlsson R."/>
            <person name="Svensson-Stadler L."/>
            <person name="Chun J."/>
            <person name="Moore E."/>
        </authorList>
    </citation>
    <scope>NUCLEOTIDE SEQUENCE [LARGE SCALE GENOMIC DNA]</scope>
    <source>
        <strain evidence="14 15">CCUG 30977</strain>
    </source>
</reference>
<dbReference type="PANTHER" id="PTHR30069">
    <property type="entry name" value="TONB-DEPENDENT OUTER MEMBRANE RECEPTOR"/>
    <property type="match status" value="1"/>
</dbReference>
<evidence type="ECO:0000256" key="11">
    <source>
        <dbReference type="RuleBase" id="RU003357"/>
    </source>
</evidence>
<dbReference type="Pfam" id="PF07715">
    <property type="entry name" value="Plug"/>
    <property type="match status" value="1"/>
</dbReference>
<comment type="subcellular location">
    <subcellularLocation>
        <location evidence="1 10">Cell outer membrane</location>
        <topology evidence="1 10">Multi-pass membrane protein</topology>
    </subcellularLocation>
</comment>
<evidence type="ECO:0000256" key="3">
    <source>
        <dbReference type="ARBA" id="ARBA00022448"/>
    </source>
</evidence>
<dbReference type="Proteomes" id="UP000430120">
    <property type="component" value="Unassembled WGS sequence"/>
</dbReference>
<dbReference type="RefSeq" id="WP_151124327.1">
    <property type="nucleotide sequence ID" value="NZ_CP088082.1"/>
</dbReference>
<comment type="similarity">
    <text evidence="2 10 11">Belongs to the TonB-dependent receptor family.</text>
</comment>
<dbReference type="InterPro" id="IPR012910">
    <property type="entry name" value="Plug_dom"/>
</dbReference>
<keyword evidence="8 14" id="KW-0675">Receptor</keyword>
<keyword evidence="4 10" id="KW-1134">Transmembrane beta strand</keyword>
<comment type="caution">
    <text evidence="14">The sequence shown here is derived from an EMBL/GenBank/DDBJ whole genome shotgun (WGS) entry which is preliminary data.</text>
</comment>
<gene>
    <name evidence="14" type="ORF">F7Q92_11710</name>
</gene>
<dbReference type="Gene3D" id="2.170.130.10">
    <property type="entry name" value="TonB-dependent receptor, plug domain"/>
    <property type="match status" value="1"/>
</dbReference>
<keyword evidence="15" id="KW-1185">Reference proteome</keyword>
<dbReference type="GO" id="GO:0015344">
    <property type="term" value="F:siderophore uptake transmembrane transporter activity"/>
    <property type="evidence" value="ECO:0007669"/>
    <property type="project" value="TreeGrafter"/>
</dbReference>
<evidence type="ECO:0000256" key="6">
    <source>
        <dbReference type="ARBA" id="ARBA00023077"/>
    </source>
</evidence>
<evidence type="ECO:0000259" key="12">
    <source>
        <dbReference type="Pfam" id="PF00593"/>
    </source>
</evidence>
<dbReference type="GO" id="GO:0009279">
    <property type="term" value="C:cell outer membrane"/>
    <property type="evidence" value="ECO:0007669"/>
    <property type="project" value="UniProtKB-SubCell"/>
</dbReference>
<evidence type="ECO:0000256" key="8">
    <source>
        <dbReference type="ARBA" id="ARBA00023170"/>
    </source>
</evidence>
<evidence type="ECO:0000256" key="9">
    <source>
        <dbReference type="ARBA" id="ARBA00023237"/>
    </source>
</evidence>
<dbReference type="GO" id="GO:0044718">
    <property type="term" value="P:siderophore transmembrane transport"/>
    <property type="evidence" value="ECO:0007669"/>
    <property type="project" value="TreeGrafter"/>
</dbReference>
<organism evidence="14 15">
    <name type="scientific">Ideonella dechloratans</name>
    <dbReference type="NCBI Taxonomy" id="36863"/>
    <lineage>
        <taxon>Bacteria</taxon>
        <taxon>Pseudomonadati</taxon>
        <taxon>Pseudomonadota</taxon>
        <taxon>Betaproteobacteria</taxon>
        <taxon>Burkholderiales</taxon>
        <taxon>Sphaerotilaceae</taxon>
        <taxon>Ideonella</taxon>
    </lineage>
</organism>
<keyword evidence="7 10" id="KW-0472">Membrane</keyword>
<sequence>MTLRPHPLALATACALAHGPLRAQTAPEAPRPPVQTVTITAPAPLGEKDDLPQAQAVDAATLARRKLGSSDAAALLDGQPGVSLNGAGGVSALPAVHGLADDRLRVQVDGMDLMAACPNHMNSPLSYIDASAVGQVKVYAGITPVSVGGDSLGGTVQVESAAPLFAAQPGTWVHKGELGGAYRSNGQAWSADTNLTLATDALSLRYSGASTRSDNVRAAWAFKDPASNTGAGSTLPADEVGSSAYRAHNQALSLALRQDNHLLQLSAAYQDIPFEGYPNQRMDMTSNRSIQINARYRGQYDWGELQAQAYSQRTDHRMDMGPDRDHYGTGMPMDTAGRTLGASVQASLMTTPDELIRLGAEYQRYRLNDWWPPVGGTMGPNTFWNLNLGQRDKVDVYAEQEQRWSPQWSHQIGLRLSRVHTAAGAVQGYNDALSSLWGADAAAFNAADRDRSDLNADLTALARYRPDVQTLYEFGYARKSRAPNLYQRYAWSTQGMAALMNNFVGDGNGYIGQPDLKPEVAHTLSLSGQWQAANATDSVPADPAWSLRANAYLTRIEHYIDAQRCGFGQCGSDNLSATDGFVLLQYANQRAQLQGLDLSGQARLWDDGAGGRWGLNGVLNWVHGRNLQTHDGLYNQMPLNLRLGLSHALGGWQQTLEWQVVRAKTDVSAVRNEIRTPAYALLNWRASWQLDDSARLDLGVDNLLDRRYSQPTGGAYLGQGSSMAITGIPWCVAVPGKARSWLVGARVAF</sequence>
<protein>
    <submittedName>
        <fullName evidence="14">TonB-dependent receptor plug domain-containing protein</fullName>
    </submittedName>
</protein>
<keyword evidence="3 10" id="KW-0813">Transport</keyword>
<dbReference type="EMBL" id="VZPB01000025">
    <property type="protein sequence ID" value="KAB0581390.1"/>
    <property type="molecule type" value="Genomic_DNA"/>
</dbReference>
<evidence type="ECO:0000256" key="7">
    <source>
        <dbReference type="ARBA" id="ARBA00023136"/>
    </source>
</evidence>
<evidence type="ECO:0000256" key="4">
    <source>
        <dbReference type="ARBA" id="ARBA00022452"/>
    </source>
</evidence>
<name>A0A643FBA3_IDEDE</name>
<evidence type="ECO:0000256" key="1">
    <source>
        <dbReference type="ARBA" id="ARBA00004571"/>
    </source>
</evidence>
<keyword evidence="5 10" id="KW-0812">Transmembrane</keyword>
<dbReference type="AlphaFoldDB" id="A0A643FBA3"/>
<feature type="domain" description="TonB-dependent receptor-like beta-barrel" evidence="12">
    <location>
        <begin position="256"/>
        <end position="703"/>
    </location>
</feature>
<evidence type="ECO:0000256" key="10">
    <source>
        <dbReference type="PROSITE-ProRule" id="PRU01360"/>
    </source>
</evidence>
<dbReference type="InterPro" id="IPR000531">
    <property type="entry name" value="Beta-barrel_TonB"/>
</dbReference>
<dbReference type="PANTHER" id="PTHR30069:SF49">
    <property type="entry name" value="OUTER MEMBRANE PROTEIN C"/>
    <property type="match status" value="1"/>
</dbReference>
<evidence type="ECO:0000256" key="2">
    <source>
        <dbReference type="ARBA" id="ARBA00009810"/>
    </source>
</evidence>
<evidence type="ECO:0000313" key="14">
    <source>
        <dbReference type="EMBL" id="KAB0581390.1"/>
    </source>
</evidence>
<dbReference type="InterPro" id="IPR037066">
    <property type="entry name" value="Plug_dom_sf"/>
</dbReference>
<dbReference type="Gene3D" id="2.40.170.20">
    <property type="entry name" value="TonB-dependent receptor, beta-barrel domain"/>
    <property type="match status" value="1"/>
</dbReference>
<dbReference type="InterPro" id="IPR036942">
    <property type="entry name" value="Beta-barrel_TonB_sf"/>
</dbReference>
<feature type="domain" description="TonB-dependent receptor plug" evidence="13">
    <location>
        <begin position="50"/>
        <end position="155"/>
    </location>
</feature>
<dbReference type="SUPFAM" id="SSF56935">
    <property type="entry name" value="Porins"/>
    <property type="match status" value="1"/>
</dbReference>
<dbReference type="InterPro" id="IPR039426">
    <property type="entry name" value="TonB-dep_rcpt-like"/>
</dbReference>
<accession>A0A643FBA3</accession>
<dbReference type="Pfam" id="PF00593">
    <property type="entry name" value="TonB_dep_Rec_b-barrel"/>
    <property type="match status" value="1"/>
</dbReference>
<keyword evidence="6 11" id="KW-0798">TonB box</keyword>
<dbReference type="OrthoDB" id="5332150at2"/>
<evidence type="ECO:0000256" key="5">
    <source>
        <dbReference type="ARBA" id="ARBA00022692"/>
    </source>
</evidence>
<evidence type="ECO:0000313" key="15">
    <source>
        <dbReference type="Proteomes" id="UP000430120"/>
    </source>
</evidence>
<evidence type="ECO:0000259" key="13">
    <source>
        <dbReference type="Pfam" id="PF07715"/>
    </source>
</evidence>
<keyword evidence="9 10" id="KW-0998">Cell outer membrane</keyword>
<proteinExistence type="inferred from homology"/>
<dbReference type="PROSITE" id="PS52016">
    <property type="entry name" value="TONB_DEPENDENT_REC_3"/>
    <property type="match status" value="1"/>
</dbReference>